<accession>A0A0B6Z5X3</accession>
<organism evidence="1">
    <name type="scientific">Arion vulgaris</name>
    <dbReference type="NCBI Taxonomy" id="1028688"/>
    <lineage>
        <taxon>Eukaryota</taxon>
        <taxon>Metazoa</taxon>
        <taxon>Spiralia</taxon>
        <taxon>Lophotrochozoa</taxon>
        <taxon>Mollusca</taxon>
        <taxon>Gastropoda</taxon>
        <taxon>Heterobranchia</taxon>
        <taxon>Euthyneura</taxon>
        <taxon>Panpulmonata</taxon>
        <taxon>Eupulmonata</taxon>
        <taxon>Stylommatophora</taxon>
        <taxon>Helicina</taxon>
        <taxon>Arionoidea</taxon>
        <taxon>Arionidae</taxon>
        <taxon>Arion</taxon>
    </lineage>
</organism>
<gene>
    <name evidence="1" type="primary">ORF49461</name>
</gene>
<dbReference type="EMBL" id="HACG01016917">
    <property type="protein sequence ID" value="CEK63782.1"/>
    <property type="molecule type" value="Transcribed_RNA"/>
</dbReference>
<evidence type="ECO:0000313" key="1">
    <source>
        <dbReference type="EMBL" id="CEK63782.1"/>
    </source>
</evidence>
<reference evidence="1" key="1">
    <citation type="submission" date="2014-12" db="EMBL/GenBank/DDBJ databases">
        <title>Insight into the proteome of Arion vulgaris.</title>
        <authorList>
            <person name="Aradska J."/>
            <person name="Bulat T."/>
            <person name="Smidak R."/>
            <person name="Sarate P."/>
            <person name="Gangsoo J."/>
            <person name="Sialana F."/>
            <person name="Bilban M."/>
            <person name="Lubec G."/>
        </authorList>
    </citation>
    <scope>NUCLEOTIDE SEQUENCE</scope>
    <source>
        <tissue evidence="1">Skin</tissue>
    </source>
</reference>
<dbReference type="AlphaFoldDB" id="A0A0B6Z5X3"/>
<feature type="non-terminal residue" evidence="1">
    <location>
        <position position="1"/>
    </location>
</feature>
<name>A0A0B6Z5X3_9EUPU</name>
<proteinExistence type="predicted"/>
<protein>
    <submittedName>
        <fullName evidence="1">Uncharacterized protein</fullName>
    </submittedName>
</protein>
<sequence>PSHMFPRVVFGEVINSTTVSSHVIKDDKEEPAAPQCKKANSYRNYSFAWTFFISALGALGHDED</sequence>